<dbReference type="Proteomes" id="UP001321760">
    <property type="component" value="Unassembled WGS sequence"/>
</dbReference>
<dbReference type="AlphaFoldDB" id="A0AAV9GPH8"/>
<sequence>MHFSLRQRPIDIPHGPQLHNPLREDFWSSFEDQRRWRPGSSVWAYQFVLASVPSLPAKTDATTELGWLAHMAYGACSASADSCMCGVTAHSGWTTPSALDKTISSNVTHLLLPDYPEPGLSRKVELAIPVPEATHNLERELQVFTPPTALVVPESHWPPEPCKSFKAMDAADGTPSPRDCLAVRWQPSRYFTLSKCMTRPAGLGSSYREEPECITSHISIAQTSF</sequence>
<evidence type="ECO:0000313" key="1">
    <source>
        <dbReference type="EMBL" id="KAK4449302.1"/>
    </source>
</evidence>
<evidence type="ECO:0000313" key="2">
    <source>
        <dbReference type="Proteomes" id="UP001321760"/>
    </source>
</evidence>
<name>A0AAV9GPH8_9PEZI</name>
<keyword evidence="2" id="KW-1185">Reference proteome</keyword>
<reference evidence="1" key="2">
    <citation type="submission" date="2023-05" db="EMBL/GenBank/DDBJ databases">
        <authorList>
            <consortium name="Lawrence Berkeley National Laboratory"/>
            <person name="Steindorff A."/>
            <person name="Hensen N."/>
            <person name="Bonometti L."/>
            <person name="Westerberg I."/>
            <person name="Brannstrom I.O."/>
            <person name="Guillou S."/>
            <person name="Cros-Aarteil S."/>
            <person name="Calhoun S."/>
            <person name="Haridas S."/>
            <person name="Kuo A."/>
            <person name="Mondo S."/>
            <person name="Pangilinan J."/>
            <person name="Riley R."/>
            <person name="Labutti K."/>
            <person name="Andreopoulos B."/>
            <person name="Lipzen A."/>
            <person name="Chen C."/>
            <person name="Yanf M."/>
            <person name="Daum C."/>
            <person name="Ng V."/>
            <person name="Clum A."/>
            <person name="Ohm R."/>
            <person name="Martin F."/>
            <person name="Silar P."/>
            <person name="Natvig D."/>
            <person name="Lalanne C."/>
            <person name="Gautier V."/>
            <person name="Ament-Velasquez S.L."/>
            <person name="Kruys A."/>
            <person name="Hutchinson M.I."/>
            <person name="Powell A.J."/>
            <person name="Barry K."/>
            <person name="Miller A.N."/>
            <person name="Grigoriev I.V."/>
            <person name="Debuchy R."/>
            <person name="Gladieux P."/>
            <person name="Thoren M.H."/>
            <person name="Johannesson H."/>
        </authorList>
    </citation>
    <scope>NUCLEOTIDE SEQUENCE</scope>
    <source>
        <strain evidence="1">PSN243</strain>
    </source>
</reference>
<organism evidence="1 2">
    <name type="scientific">Podospora aff. communis PSN243</name>
    <dbReference type="NCBI Taxonomy" id="3040156"/>
    <lineage>
        <taxon>Eukaryota</taxon>
        <taxon>Fungi</taxon>
        <taxon>Dikarya</taxon>
        <taxon>Ascomycota</taxon>
        <taxon>Pezizomycotina</taxon>
        <taxon>Sordariomycetes</taxon>
        <taxon>Sordariomycetidae</taxon>
        <taxon>Sordariales</taxon>
        <taxon>Podosporaceae</taxon>
        <taxon>Podospora</taxon>
    </lineage>
</organism>
<comment type="caution">
    <text evidence="1">The sequence shown here is derived from an EMBL/GenBank/DDBJ whole genome shotgun (WGS) entry which is preliminary data.</text>
</comment>
<proteinExistence type="predicted"/>
<accession>A0AAV9GPH8</accession>
<dbReference type="EMBL" id="MU865938">
    <property type="protein sequence ID" value="KAK4449302.1"/>
    <property type="molecule type" value="Genomic_DNA"/>
</dbReference>
<gene>
    <name evidence="1" type="ORF">QBC34DRAFT_95995</name>
</gene>
<reference evidence="1" key="1">
    <citation type="journal article" date="2023" name="Mol. Phylogenet. Evol.">
        <title>Genome-scale phylogeny and comparative genomics of the fungal order Sordariales.</title>
        <authorList>
            <person name="Hensen N."/>
            <person name="Bonometti L."/>
            <person name="Westerberg I."/>
            <person name="Brannstrom I.O."/>
            <person name="Guillou S."/>
            <person name="Cros-Aarteil S."/>
            <person name="Calhoun S."/>
            <person name="Haridas S."/>
            <person name="Kuo A."/>
            <person name="Mondo S."/>
            <person name="Pangilinan J."/>
            <person name="Riley R."/>
            <person name="LaButti K."/>
            <person name="Andreopoulos B."/>
            <person name="Lipzen A."/>
            <person name="Chen C."/>
            <person name="Yan M."/>
            <person name="Daum C."/>
            <person name="Ng V."/>
            <person name="Clum A."/>
            <person name="Steindorff A."/>
            <person name="Ohm R.A."/>
            <person name="Martin F."/>
            <person name="Silar P."/>
            <person name="Natvig D.O."/>
            <person name="Lalanne C."/>
            <person name="Gautier V."/>
            <person name="Ament-Velasquez S.L."/>
            <person name="Kruys A."/>
            <person name="Hutchinson M.I."/>
            <person name="Powell A.J."/>
            <person name="Barry K."/>
            <person name="Miller A.N."/>
            <person name="Grigoriev I.V."/>
            <person name="Debuchy R."/>
            <person name="Gladieux P."/>
            <person name="Hiltunen Thoren M."/>
            <person name="Johannesson H."/>
        </authorList>
    </citation>
    <scope>NUCLEOTIDE SEQUENCE</scope>
    <source>
        <strain evidence="1">PSN243</strain>
    </source>
</reference>
<protein>
    <submittedName>
        <fullName evidence="1">Uncharacterized protein</fullName>
    </submittedName>
</protein>